<reference evidence="1" key="1">
    <citation type="journal article" date="2022" name="bioRxiv">
        <title>Sequencing and chromosome-scale assembly of the giantPleurodeles waltlgenome.</title>
        <authorList>
            <person name="Brown T."/>
            <person name="Elewa A."/>
            <person name="Iarovenko S."/>
            <person name="Subramanian E."/>
            <person name="Araus A.J."/>
            <person name="Petzold A."/>
            <person name="Susuki M."/>
            <person name="Suzuki K.-i.T."/>
            <person name="Hayashi T."/>
            <person name="Toyoda A."/>
            <person name="Oliveira C."/>
            <person name="Osipova E."/>
            <person name="Leigh N.D."/>
            <person name="Simon A."/>
            <person name="Yun M.H."/>
        </authorList>
    </citation>
    <scope>NUCLEOTIDE SEQUENCE</scope>
    <source>
        <strain evidence="1">20211129_DDA</strain>
        <tissue evidence="1">Liver</tissue>
    </source>
</reference>
<accession>A0AAV7W342</accession>
<evidence type="ECO:0008006" key="3">
    <source>
        <dbReference type="Google" id="ProtNLM"/>
    </source>
</evidence>
<gene>
    <name evidence="1" type="ORF">NDU88_002371</name>
</gene>
<protein>
    <recommendedName>
        <fullName evidence="3">Secreted protein</fullName>
    </recommendedName>
</protein>
<name>A0AAV7W342_PLEWA</name>
<evidence type="ECO:0000313" key="1">
    <source>
        <dbReference type="EMBL" id="KAJ1206978.1"/>
    </source>
</evidence>
<organism evidence="1 2">
    <name type="scientific">Pleurodeles waltl</name>
    <name type="common">Iberian ribbed newt</name>
    <dbReference type="NCBI Taxonomy" id="8319"/>
    <lineage>
        <taxon>Eukaryota</taxon>
        <taxon>Metazoa</taxon>
        <taxon>Chordata</taxon>
        <taxon>Craniata</taxon>
        <taxon>Vertebrata</taxon>
        <taxon>Euteleostomi</taxon>
        <taxon>Amphibia</taxon>
        <taxon>Batrachia</taxon>
        <taxon>Caudata</taxon>
        <taxon>Salamandroidea</taxon>
        <taxon>Salamandridae</taxon>
        <taxon>Pleurodelinae</taxon>
        <taxon>Pleurodeles</taxon>
    </lineage>
</organism>
<comment type="caution">
    <text evidence="1">The sequence shown here is derived from an EMBL/GenBank/DDBJ whole genome shotgun (WGS) entry which is preliminary data.</text>
</comment>
<proteinExistence type="predicted"/>
<dbReference type="AlphaFoldDB" id="A0AAV7W342"/>
<dbReference type="EMBL" id="JANPWB010000002">
    <property type="protein sequence ID" value="KAJ1206978.1"/>
    <property type="molecule type" value="Genomic_DNA"/>
</dbReference>
<sequence>MLSSLRVFLPDTLAILAIGGLRQSHRSVELMLQCRCLLLHSQSGRLRKSLFLLFLLCYTPSVRVSPVIHLGASRSSLVFQMILSDVPMVNRGRLLVVSCDEQEISSSPSPDLIGIQTGVGRQRPLVPRMPRPSHLLVFPALSDCVAGHVRYVFPLPPGGLSLFFVRSFFVLSLCWS</sequence>
<evidence type="ECO:0000313" key="2">
    <source>
        <dbReference type="Proteomes" id="UP001066276"/>
    </source>
</evidence>
<keyword evidence="2" id="KW-1185">Reference proteome</keyword>
<dbReference type="Proteomes" id="UP001066276">
    <property type="component" value="Chromosome 1_2"/>
</dbReference>